<evidence type="ECO:0000313" key="2">
    <source>
        <dbReference type="Proteomes" id="UP000887013"/>
    </source>
</evidence>
<dbReference type="EMBL" id="BMAW01056432">
    <property type="protein sequence ID" value="GFT05838.1"/>
    <property type="molecule type" value="Genomic_DNA"/>
</dbReference>
<name>A0A8X6NBE7_NEPPI</name>
<proteinExistence type="predicted"/>
<dbReference type="Proteomes" id="UP000887013">
    <property type="component" value="Unassembled WGS sequence"/>
</dbReference>
<protein>
    <submittedName>
        <fullName evidence="1">Uncharacterized protein</fullName>
    </submittedName>
</protein>
<evidence type="ECO:0000313" key="1">
    <source>
        <dbReference type="EMBL" id="GFT05838.1"/>
    </source>
</evidence>
<gene>
    <name evidence="1" type="ORF">NPIL_320751</name>
</gene>
<keyword evidence="2" id="KW-1185">Reference proteome</keyword>
<organism evidence="1 2">
    <name type="scientific">Nephila pilipes</name>
    <name type="common">Giant wood spider</name>
    <name type="synonym">Nephila maculata</name>
    <dbReference type="NCBI Taxonomy" id="299642"/>
    <lineage>
        <taxon>Eukaryota</taxon>
        <taxon>Metazoa</taxon>
        <taxon>Ecdysozoa</taxon>
        <taxon>Arthropoda</taxon>
        <taxon>Chelicerata</taxon>
        <taxon>Arachnida</taxon>
        <taxon>Araneae</taxon>
        <taxon>Araneomorphae</taxon>
        <taxon>Entelegynae</taxon>
        <taxon>Araneoidea</taxon>
        <taxon>Nephilidae</taxon>
        <taxon>Nephila</taxon>
    </lineage>
</organism>
<accession>A0A8X6NBE7</accession>
<comment type="caution">
    <text evidence="1">The sequence shown here is derived from an EMBL/GenBank/DDBJ whole genome shotgun (WGS) entry which is preliminary data.</text>
</comment>
<dbReference type="AlphaFoldDB" id="A0A8X6NBE7"/>
<reference evidence="1" key="1">
    <citation type="submission" date="2020-08" db="EMBL/GenBank/DDBJ databases">
        <title>Multicomponent nature underlies the extraordinary mechanical properties of spider dragline silk.</title>
        <authorList>
            <person name="Kono N."/>
            <person name="Nakamura H."/>
            <person name="Mori M."/>
            <person name="Yoshida Y."/>
            <person name="Ohtoshi R."/>
            <person name="Malay A.D."/>
            <person name="Moran D.A.P."/>
            <person name="Tomita M."/>
            <person name="Numata K."/>
            <person name="Arakawa K."/>
        </authorList>
    </citation>
    <scope>NUCLEOTIDE SEQUENCE</scope>
</reference>
<sequence>MEPSSDPDMANPNLPTEDLPIEDILQAMEKAVTYDGIRQISFYIEASLSKALSNPHQSEEIKERTINLSDLLIEARKRCLHASSKEIERLLSTRDKDASLWGLSNESPSPQ</sequence>